<organism evidence="1 2">
    <name type="scientific">Donghicola tyrosinivorans</name>
    <dbReference type="NCBI Taxonomy" id="1652492"/>
    <lineage>
        <taxon>Bacteria</taxon>
        <taxon>Pseudomonadati</taxon>
        <taxon>Pseudomonadota</taxon>
        <taxon>Alphaproteobacteria</taxon>
        <taxon>Rhodobacterales</taxon>
        <taxon>Roseobacteraceae</taxon>
        <taxon>Donghicola</taxon>
    </lineage>
</organism>
<keyword evidence="2" id="KW-1185">Reference proteome</keyword>
<dbReference type="RefSeq" id="WP_106267327.1">
    <property type="nucleotide sequence ID" value="NZ_PVTQ01000015.1"/>
</dbReference>
<dbReference type="AlphaFoldDB" id="A0A2T0WFW4"/>
<sequence>MIELLFTACLASEPSQCEQRSLLFTDITPMTCMMGAQPELAKWQMTHPTFQVQKWQCRTLNLNEQDA</sequence>
<evidence type="ECO:0000313" key="1">
    <source>
        <dbReference type="EMBL" id="PRY85562.1"/>
    </source>
</evidence>
<proteinExistence type="predicted"/>
<protein>
    <submittedName>
        <fullName evidence="1">Uncharacterized protein</fullName>
    </submittedName>
</protein>
<reference evidence="1 2" key="1">
    <citation type="submission" date="2018-03" db="EMBL/GenBank/DDBJ databases">
        <title>Genomic Encyclopedia of Archaeal and Bacterial Type Strains, Phase II (KMG-II): from individual species to whole genera.</title>
        <authorList>
            <person name="Goeker M."/>
        </authorList>
    </citation>
    <scope>NUCLEOTIDE SEQUENCE [LARGE SCALE GENOMIC DNA]</scope>
    <source>
        <strain evidence="1 2">DSM 100212</strain>
    </source>
</reference>
<gene>
    <name evidence="1" type="ORF">CLV74_11514</name>
</gene>
<evidence type="ECO:0000313" key="2">
    <source>
        <dbReference type="Proteomes" id="UP000238392"/>
    </source>
</evidence>
<comment type="caution">
    <text evidence="1">The sequence shown here is derived from an EMBL/GenBank/DDBJ whole genome shotgun (WGS) entry which is preliminary data.</text>
</comment>
<accession>A0A2T0WFW4</accession>
<dbReference type="Proteomes" id="UP000238392">
    <property type="component" value="Unassembled WGS sequence"/>
</dbReference>
<dbReference type="OrthoDB" id="7363897at2"/>
<dbReference type="EMBL" id="PVTQ01000015">
    <property type="protein sequence ID" value="PRY85562.1"/>
    <property type="molecule type" value="Genomic_DNA"/>
</dbReference>
<name>A0A2T0WFW4_9RHOB</name>